<name>I3SVX4_LOTJA</name>
<dbReference type="EMBL" id="BT144622">
    <property type="protein sequence ID" value="AFK44416.1"/>
    <property type="molecule type" value="mRNA"/>
</dbReference>
<accession>I3SVX4</accession>
<dbReference type="AlphaFoldDB" id="I3SVX4"/>
<protein>
    <submittedName>
        <fullName evidence="1">Uncharacterized protein</fullName>
    </submittedName>
</protein>
<proteinExistence type="evidence at transcript level"/>
<reference evidence="1" key="1">
    <citation type="submission" date="2012-05" db="EMBL/GenBank/DDBJ databases">
        <authorList>
            <person name="Krishnakumar V."/>
            <person name="Cheung F."/>
            <person name="Xiao Y."/>
            <person name="Chan A."/>
            <person name="Moskal W.A."/>
            <person name="Town C.D."/>
        </authorList>
    </citation>
    <scope>NUCLEOTIDE SEQUENCE</scope>
</reference>
<sequence length="27" mass="3156">MRRRYRNLHSSSIVYCGQLLISDTATN</sequence>
<organism evidence="1">
    <name type="scientific">Lotus japonicus</name>
    <name type="common">Lotus corniculatus var. japonicus</name>
    <dbReference type="NCBI Taxonomy" id="34305"/>
    <lineage>
        <taxon>Eukaryota</taxon>
        <taxon>Viridiplantae</taxon>
        <taxon>Streptophyta</taxon>
        <taxon>Embryophyta</taxon>
        <taxon>Tracheophyta</taxon>
        <taxon>Spermatophyta</taxon>
        <taxon>Magnoliopsida</taxon>
        <taxon>eudicotyledons</taxon>
        <taxon>Gunneridae</taxon>
        <taxon>Pentapetalae</taxon>
        <taxon>rosids</taxon>
        <taxon>fabids</taxon>
        <taxon>Fabales</taxon>
        <taxon>Fabaceae</taxon>
        <taxon>Papilionoideae</taxon>
        <taxon>50 kb inversion clade</taxon>
        <taxon>NPAAA clade</taxon>
        <taxon>Hologalegina</taxon>
        <taxon>robinioid clade</taxon>
        <taxon>Loteae</taxon>
        <taxon>Lotus</taxon>
    </lineage>
</organism>
<evidence type="ECO:0000313" key="1">
    <source>
        <dbReference type="EMBL" id="AFK44416.1"/>
    </source>
</evidence>